<dbReference type="Gene3D" id="3.60.10.10">
    <property type="entry name" value="Endonuclease/exonuclease/phosphatase"/>
    <property type="match status" value="1"/>
</dbReference>
<dbReference type="Proteomes" id="UP001152795">
    <property type="component" value="Unassembled WGS sequence"/>
</dbReference>
<evidence type="ECO:0000313" key="2">
    <source>
        <dbReference type="EMBL" id="CAB4002003.1"/>
    </source>
</evidence>
<feature type="domain" description="Endonuclease/exonuclease/phosphatase" evidence="1">
    <location>
        <begin position="4"/>
        <end position="182"/>
    </location>
</feature>
<sequence>MSILQELVYSNDYDIICLCETWLNDSVLNNELLPGYSIHRRDRQAQIGGGVLVAVRTNIESRRREDLEKENIELIAVEIHKSCSKPLLLYTFYRPPQSPPNVLNQLNSSLQDSPESSCIVLLGDFNLPTISWSEDQSAPLNARGLADDDIFCNFVDDNFLQQSIKGPTHIAGNKLDLLLCTNQRLSKMLLQSLLKNIISRQIITL</sequence>
<organism evidence="2 3">
    <name type="scientific">Paramuricea clavata</name>
    <name type="common">Red gorgonian</name>
    <name type="synonym">Violescent sea-whip</name>
    <dbReference type="NCBI Taxonomy" id="317549"/>
    <lineage>
        <taxon>Eukaryota</taxon>
        <taxon>Metazoa</taxon>
        <taxon>Cnidaria</taxon>
        <taxon>Anthozoa</taxon>
        <taxon>Octocorallia</taxon>
        <taxon>Malacalcyonacea</taxon>
        <taxon>Plexauridae</taxon>
        <taxon>Paramuricea</taxon>
    </lineage>
</organism>
<dbReference type="GO" id="GO:0003824">
    <property type="term" value="F:catalytic activity"/>
    <property type="evidence" value="ECO:0007669"/>
    <property type="project" value="InterPro"/>
</dbReference>
<gene>
    <name evidence="2" type="ORF">PACLA_8A014628</name>
</gene>
<evidence type="ECO:0000259" key="1">
    <source>
        <dbReference type="Pfam" id="PF03372"/>
    </source>
</evidence>
<dbReference type="Pfam" id="PF03372">
    <property type="entry name" value="Exo_endo_phos"/>
    <property type="match status" value="1"/>
</dbReference>
<name>A0A6S7HFN3_PARCT</name>
<reference evidence="2" key="1">
    <citation type="submission" date="2020-04" db="EMBL/GenBank/DDBJ databases">
        <authorList>
            <person name="Alioto T."/>
            <person name="Alioto T."/>
            <person name="Gomez Garrido J."/>
        </authorList>
    </citation>
    <scope>NUCLEOTIDE SEQUENCE</scope>
    <source>
        <strain evidence="2">A484AB</strain>
    </source>
</reference>
<dbReference type="SUPFAM" id="SSF56219">
    <property type="entry name" value="DNase I-like"/>
    <property type="match status" value="1"/>
</dbReference>
<dbReference type="AlphaFoldDB" id="A0A6S7HFN3"/>
<comment type="caution">
    <text evidence="2">The sequence shown here is derived from an EMBL/GenBank/DDBJ whole genome shotgun (WGS) entry which is preliminary data.</text>
</comment>
<accession>A0A6S7HFN3</accession>
<dbReference type="EMBL" id="CACRXK020004230">
    <property type="protein sequence ID" value="CAB4002003.1"/>
    <property type="molecule type" value="Genomic_DNA"/>
</dbReference>
<dbReference type="OrthoDB" id="5990125at2759"/>
<keyword evidence="3" id="KW-1185">Reference proteome</keyword>
<dbReference type="PANTHER" id="PTHR33395">
    <property type="entry name" value="TRANSCRIPTASE, PUTATIVE-RELATED-RELATED"/>
    <property type="match status" value="1"/>
</dbReference>
<protein>
    <recommendedName>
        <fullName evidence="1">Endonuclease/exonuclease/phosphatase domain-containing protein</fullName>
    </recommendedName>
</protein>
<dbReference type="InterPro" id="IPR005135">
    <property type="entry name" value="Endo/exonuclease/phosphatase"/>
</dbReference>
<evidence type="ECO:0000313" key="3">
    <source>
        <dbReference type="Proteomes" id="UP001152795"/>
    </source>
</evidence>
<proteinExistence type="predicted"/>
<dbReference type="InterPro" id="IPR036691">
    <property type="entry name" value="Endo/exonu/phosph_ase_sf"/>
</dbReference>
<dbReference type="PANTHER" id="PTHR33395:SF22">
    <property type="entry name" value="REVERSE TRANSCRIPTASE DOMAIN-CONTAINING PROTEIN"/>
    <property type="match status" value="1"/>
</dbReference>
<dbReference type="GO" id="GO:0031012">
    <property type="term" value="C:extracellular matrix"/>
    <property type="evidence" value="ECO:0007669"/>
    <property type="project" value="TreeGrafter"/>
</dbReference>